<dbReference type="AlphaFoldDB" id="A0A517U6T9"/>
<sequence>MTIETKTEPKRKEKSEGAKNGPEHVIRDGGIAAMIWRRESTTGFPYYEYSISRSWKNQAGKTGYSQNYFSRNEAQLINVIGQATKWITDAEARDQAGQAEALAA</sequence>
<organism evidence="2 3">
    <name type="scientific">Lacipirellula limnantheis</name>
    <dbReference type="NCBI Taxonomy" id="2528024"/>
    <lineage>
        <taxon>Bacteria</taxon>
        <taxon>Pseudomonadati</taxon>
        <taxon>Planctomycetota</taxon>
        <taxon>Planctomycetia</taxon>
        <taxon>Pirellulales</taxon>
        <taxon>Lacipirellulaceae</taxon>
        <taxon>Lacipirellula</taxon>
    </lineage>
</organism>
<dbReference type="Proteomes" id="UP000317909">
    <property type="component" value="Plasmid pI41_1"/>
</dbReference>
<dbReference type="OrthoDB" id="289463at2"/>
<dbReference type="RefSeq" id="WP_145436566.1">
    <property type="nucleotide sequence ID" value="NZ_CP036340.1"/>
</dbReference>
<keyword evidence="3" id="KW-1185">Reference proteome</keyword>
<dbReference type="KEGG" id="llh:I41_55840"/>
<geneLocation type="plasmid" evidence="3">
    <name>pi41_1</name>
</geneLocation>
<reference evidence="2 3" key="1">
    <citation type="submission" date="2019-02" db="EMBL/GenBank/DDBJ databases">
        <title>Deep-cultivation of Planctomycetes and their phenomic and genomic characterization uncovers novel biology.</title>
        <authorList>
            <person name="Wiegand S."/>
            <person name="Jogler M."/>
            <person name="Boedeker C."/>
            <person name="Pinto D."/>
            <person name="Vollmers J."/>
            <person name="Rivas-Marin E."/>
            <person name="Kohn T."/>
            <person name="Peeters S.H."/>
            <person name="Heuer A."/>
            <person name="Rast P."/>
            <person name="Oberbeckmann S."/>
            <person name="Bunk B."/>
            <person name="Jeske O."/>
            <person name="Meyerdierks A."/>
            <person name="Storesund J.E."/>
            <person name="Kallscheuer N."/>
            <person name="Luecker S."/>
            <person name="Lage O.M."/>
            <person name="Pohl T."/>
            <person name="Merkel B.J."/>
            <person name="Hornburger P."/>
            <person name="Mueller R.-W."/>
            <person name="Bruemmer F."/>
            <person name="Labrenz M."/>
            <person name="Spormann A.M."/>
            <person name="Op den Camp H."/>
            <person name="Overmann J."/>
            <person name="Amann R."/>
            <person name="Jetten M.S.M."/>
            <person name="Mascher T."/>
            <person name="Medema M.H."/>
            <person name="Devos D.P."/>
            <person name="Kaster A.-K."/>
            <person name="Ovreas L."/>
            <person name="Rohde M."/>
            <person name="Galperin M.Y."/>
            <person name="Jogler C."/>
        </authorList>
    </citation>
    <scope>NUCLEOTIDE SEQUENCE [LARGE SCALE GENOMIC DNA]</scope>
    <source>
        <strain evidence="2 3">I41</strain>
        <plasmid evidence="3">pi41_1</plasmid>
    </source>
</reference>
<accession>A0A517U6T9</accession>
<proteinExistence type="predicted"/>
<protein>
    <submittedName>
        <fullName evidence="2">Uncharacterized protein</fullName>
    </submittedName>
</protein>
<evidence type="ECO:0000256" key="1">
    <source>
        <dbReference type="SAM" id="MobiDB-lite"/>
    </source>
</evidence>
<keyword evidence="2" id="KW-0614">Plasmid</keyword>
<feature type="region of interest" description="Disordered" evidence="1">
    <location>
        <begin position="1"/>
        <end position="24"/>
    </location>
</feature>
<dbReference type="EMBL" id="CP036340">
    <property type="protein sequence ID" value="QDT76334.1"/>
    <property type="molecule type" value="Genomic_DNA"/>
</dbReference>
<evidence type="ECO:0000313" key="3">
    <source>
        <dbReference type="Proteomes" id="UP000317909"/>
    </source>
</evidence>
<gene>
    <name evidence="2" type="ORF">I41_55840</name>
</gene>
<name>A0A517U6T9_9BACT</name>
<evidence type="ECO:0000313" key="2">
    <source>
        <dbReference type="EMBL" id="QDT76334.1"/>
    </source>
</evidence>